<dbReference type="EMBL" id="BMON01000004">
    <property type="protein sequence ID" value="GGM49589.1"/>
    <property type="molecule type" value="Genomic_DNA"/>
</dbReference>
<evidence type="ECO:0000259" key="3">
    <source>
        <dbReference type="PROSITE" id="PS51462"/>
    </source>
</evidence>
<dbReference type="InterPro" id="IPR020476">
    <property type="entry name" value="Nudix_hydrolase"/>
</dbReference>
<feature type="domain" description="Nudix hydrolase" evidence="3">
    <location>
        <begin position="272"/>
        <end position="405"/>
    </location>
</feature>
<dbReference type="PRINTS" id="PR00502">
    <property type="entry name" value="NUDIXFAMILY"/>
</dbReference>
<dbReference type="AlphaFoldDB" id="A0A830FRA8"/>
<reference evidence="4" key="2">
    <citation type="submission" date="2020-09" db="EMBL/GenBank/DDBJ databases">
        <authorList>
            <person name="Sun Q."/>
            <person name="Ohkuma M."/>
        </authorList>
    </citation>
    <scope>NUCLEOTIDE SEQUENCE</scope>
    <source>
        <strain evidence="4">JCM 15759</strain>
    </source>
</reference>
<dbReference type="PROSITE" id="PS51462">
    <property type="entry name" value="NUDIX"/>
    <property type="match status" value="1"/>
</dbReference>
<protein>
    <submittedName>
        <fullName evidence="5">HAD-IIA family hydrolase</fullName>
    </submittedName>
</protein>
<dbReference type="PANTHER" id="PTHR19288">
    <property type="entry name" value="4-NITROPHENYLPHOSPHATASE-RELATED"/>
    <property type="match status" value="1"/>
</dbReference>
<proteinExistence type="inferred from homology"/>
<dbReference type="SUPFAM" id="SSF56784">
    <property type="entry name" value="HAD-like"/>
    <property type="match status" value="1"/>
</dbReference>
<dbReference type="InterPro" id="IPR006357">
    <property type="entry name" value="HAD-SF_hydro_IIA"/>
</dbReference>
<evidence type="ECO:0000313" key="6">
    <source>
        <dbReference type="Proteomes" id="UP000656367"/>
    </source>
</evidence>
<dbReference type="InterPro" id="IPR036412">
    <property type="entry name" value="HAD-like_sf"/>
</dbReference>
<evidence type="ECO:0000256" key="1">
    <source>
        <dbReference type="ARBA" id="ARBA00007958"/>
    </source>
</evidence>
<dbReference type="InterPro" id="IPR015797">
    <property type="entry name" value="NUDIX_hydrolase-like_dom_sf"/>
</dbReference>
<dbReference type="EMBL" id="JAMQCP010000005">
    <property type="protein sequence ID" value="MDS0255879.1"/>
    <property type="molecule type" value="Genomic_DNA"/>
</dbReference>
<dbReference type="Proteomes" id="UP001248536">
    <property type="component" value="Unassembled WGS sequence"/>
</dbReference>
<accession>A0A830FRA8</accession>
<sequence length="411" mass="44435">MISMIADQFETFLFDLDGVIYLGDEALPHAVDGVNRLYEQNKRIRFLTNDPRPTRQAVASRLRELGIRVDKEEIVTAAWATAAHLRREGVTTAAAVGSEGLRTELRQQGITVTNESPDAVVVGVDEQTTYADIRRATRHIDQGAQFVGTNPDGAFPTPDGPAPGAGAIVRAVETSTGASPTVVGKPEPLMFEMALEGTDVVQNAVVIGDNPATDILGAHRAGLTGILVADEAPIAASSQDFTHPDEVIRSLSGLFSHTVTPWDNPQYSWPADIRPGVGAVILNESGEVLLLKRADKEQWALPTGTVERGEAVEEAILREVQEETGLQITVDRLTGVYSHPEQQVFSYPSGETVHFVTNCFLCSVDGGTLEADQDEALDVRFADTDRLPNRILPMHPRWITDAVEGTNVTIA</sequence>
<dbReference type="InterPro" id="IPR020084">
    <property type="entry name" value="NUDIX_hydrolase_CS"/>
</dbReference>
<comment type="caution">
    <text evidence="4">The sequence shown here is derived from an EMBL/GenBank/DDBJ whole genome shotgun (WGS) entry which is preliminary data.</text>
</comment>
<reference evidence="5 7" key="3">
    <citation type="submission" date="2022-06" db="EMBL/GenBank/DDBJ databases">
        <title>Haloarcula sp. a new haloarchaeum isolate from saline soil.</title>
        <authorList>
            <person name="Strakova D."/>
            <person name="Galisteo C."/>
            <person name="Sanchez-Porro C."/>
            <person name="Ventosa A."/>
        </authorList>
    </citation>
    <scope>NUCLEOTIDE SEQUENCE [LARGE SCALE GENOMIC DNA]</scope>
    <source>
        <strain evidence="5 7">JCM 15760</strain>
    </source>
</reference>
<dbReference type="InterPro" id="IPR023214">
    <property type="entry name" value="HAD_sf"/>
</dbReference>
<dbReference type="PANTHER" id="PTHR19288:SF46">
    <property type="entry name" value="HALOACID DEHALOGENASE-LIKE HYDROLASE DOMAIN-CONTAINING PROTEIN 2"/>
    <property type="match status" value="1"/>
</dbReference>
<evidence type="ECO:0000313" key="7">
    <source>
        <dbReference type="Proteomes" id="UP001248536"/>
    </source>
</evidence>
<keyword evidence="7" id="KW-1185">Reference proteome</keyword>
<evidence type="ECO:0000256" key="2">
    <source>
        <dbReference type="ARBA" id="ARBA00022801"/>
    </source>
</evidence>
<evidence type="ECO:0000313" key="5">
    <source>
        <dbReference type="EMBL" id="MDS0255879.1"/>
    </source>
</evidence>
<dbReference type="Gene3D" id="3.40.50.1000">
    <property type="entry name" value="HAD superfamily/HAD-like"/>
    <property type="match status" value="2"/>
</dbReference>
<reference evidence="4" key="1">
    <citation type="journal article" date="2014" name="Int. J. Syst. Evol. Microbiol.">
        <title>Complete genome sequence of Corynebacterium casei LMG S-19264T (=DSM 44701T), isolated from a smear-ripened cheese.</title>
        <authorList>
            <consortium name="US DOE Joint Genome Institute (JGI-PGF)"/>
            <person name="Walter F."/>
            <person name="Albersmeier A."/>
            <person name="Kalinowski J."/>
            <person name="Ruckert C."/>
        </authorList>
    </citation>
    <scope>NUCLEOTIDE SEQUENCE</scope>
    <source>
        <strain evidence="4">JCM 15759</strain>
    </source>
</reference>
<name>A0A830FRA8_HALAR</name>
<gene>
    <name evidence="4" type="ORF">GCM10009006_33530</name>
    <name evidence="5" type="ORF">NC662_19445</name>
</gene>
<dbReference type="InterPro" id="IPR006439">
    <property type="entry name" value="HAD-SF_hydro_IA"/>
</dbReference>
<keyword evidence="2 5" id="KW-0378">Hydrolase</keyword>
<dbReference type="NCBIfam" id="TIGR01460">
    <property type="entry name" value="HAD-SF-IIA"/>
    <property type="match status" value="1"/>
</dbReference>
<dbReference type="Pfam" id="PF00293">
    <property type="entry name" value="NUDIX"/>
    <property type="match status" value="1"/>
</dbReference>
<dbReference type="Pfam" id="PF13344">
    <property type="entry name" value="Hydrolase_6"/>
    <property type="match status" value="1"/>
</dbReference>
<organism evidence="4 6">
    <name type="scientific">Haloarcula argentinensis</name>
    <dbReference type="NCBI Taxonomy" id="43776"/>
    <lineage>
        <taxon>Archaea</taxon>
        <taxon>Methanobacteriati</taxon>
        <taxon>Methanobacteriota</taxon>
        <taxon>Stenosarchaea group</taxon>
        <taxon>Halobacteria</taxon>
        <taxon>Halobacteriales</taxon>
        <taxon>Haloarculaceae</taxon>
        <taxon>Haloarcula</taxon>
    </lineage>
</organism>
<dbReference type="GO" id="GO:0016791">
    <property type="term" value="F:phosphatase activity"/>
    <property type="evidence" value="ECO:0007669"/>
    <property type="project" value="TreeGrafter"/>
</dbReference>
<dbReference type="Gene3D" id="3.90.79.10">
    <property type="entry name" value="Nucleoside Triphosphate Pyrophosphohydrolase"/>
    <property type="match status" value="1"/>
</dbReference>
<dbReference type="Proteomes" id="UP000656367">
    <property type="component" value="Unassembled WGS sequence"/>
</dbReference>
<dbReference type="InterPro" id="IPR000086">
    <property type="entry name" value="NUDIX_hydrolase_dom"/>
</dbReference>
<dbReference type="Pfam" id="PF13242">
    <property type="entry name" value="Hydrolase_like"/>
    <property type="match status" value="1"/>
</dbReference>
<comment type="similarity">
    <text evidence="1">Belongs to the HAD-like hydrolase superfamily.</text>
</comment>
<dbReference type="SUPFAM" id="SSF55811">
    <property type="entry name" value="Nudix"/>
    <property type="match status" value="1"/>
</dbReference>
<dbReference type="GO" id="GO:0005737">
    <property type="term" value="C:cytoplasm"/>
    <property type="evidence" value="ECO:0007669"/>
    <property type="project" value="TreeGrafter"/>
</dbReference>
<dbReference type="PROSITE" id="PS00893">
    <property type="entry name" value="NUDIX_BOX"/>
    <property type="match status" value="1"/>
</dbReference>
<dbReference type="NCBIfam" id="TIGR01549">
    <property type="entry name" value="HAD-SF-IA-v1"/>
    <property type="match status" value="1"/>
</dbReference>
<evidence type="ECO:0000313" key="4">
    <source>
        <dbReference type="EMBL" id="GGM49589.1"/>
    </source>
</evidence>